<accession>A0AAV2DAP6</accession>
<keyword evidence="2" id="KW-1185">Reference proteome</keyword>
<reference evidence="1 2" key="1">
    <citation type="submission" date="2024-04" db="EMBL/GenBank/DDBJ databases">
        <authorList>
            <person name="Fracassetti M."/>
        </authorList>
    </citation>
    <scope>NUCLEOTIDE SEQUENCE [LARGE SCALE GENOMIC DNA]</scope>
</reference>
<dbReference type="EMBL" id="OZ034815">
    <property type="protein sequence ID" value="CAL1370968.1"/>
    <property type="molecule type" value="Genomic_DNA"/>
</dbReference>
<evidence type="ECO:0000313" key="2">
    <source>
        <dbReference type="Proteomes" id="UP001497516"/>
    </source>
</evidence>
<protein>
    <submittedName>
        <fullName evidence="1">Uncharacterized protein</fullName>
    </submittedName>
</protein>
<dbReference type="AlphaFoldDB" id="A0AAV2DAP6"/>
<sequence length="93" mass="10605">MDLNIYYDAKLTRLNGESHCSLAVFTGDESKGRAGARDWLEEEFQHRYCRLRNRRLGRKSKKLAFVAVSASTSSSLLHYDDFVQSAISRAFNA</sequence>
<name>A0AAV2DAP6_9ROSI</name>
<dbReference type="Proteomes" id="UP001497516">
    <property type="component" value="Chromosome 2"/>
</dbReference>
<gene>
    <name evidence="1" type="ORF">LTRI10_LOCUS13058</name>
</gene>
<proteinExistence type="predicted"/>
<organism evidence="1 2">
    <name type="scientific">Linum trigynum</name>
    <dbReference type="NCBI Taxonomy" id="586398"/>
    <lineage>
        <taxon>Eukaryota</taxon>
        <taxon>Viridiplantae</taxon>
        <taxon>Streptophyta</taxon>
        <taxon>Embryophyta</taxon>
        <taxon>Tracheophyta</taxon>
        <taxon>Spermatophyta</taxon>
        <taxon>Magnoliopsida</taxon>
        <taxon>eudicotyledons</taxon>
        <taxon>Gunneridae</taxon>
        <taxon>Pentapetalae</taxon>
        <taxon>rosids</taxon>
        <taxon>fabids</taxon>
        <taxon>Malpighiales</taxon>
        <taxon>Linaceae</taxon>
        <taxon>Linum</taxon>
    </lineage>
</organism>
<evidence type="ECO:0000313" key="1">
    <source>
        <dbReference type="EMBL" id="CAL1370968.1"/>
    </source>
</evidence>